<accession>A0A7C2P457</accession>
<evidence type="ECO:0000313" key="2">
    <source>
        <dbReference type="EMBL" id="HGL18225.1"/>
    </source>
</evidence>
<sequence>MVIEITGLPQTEMNEKDLEYLVSRVFFKAVDLLGGLNKLAEYRTLTWLPSLARAAYVVVLRDEYLKTEDEIARRVGLTRNTVRNILRADPTLAMEKIKKIEELAKEEVREMKVHTAGGIAKLAYKMVKEGNDAETLVHYYGIAAEDVAKALDIPWAYAVLKCTKGVKYPIENNSLLRERLAGLRIKNLPSEDVIEKLHFPIKNPAHLLHEIKLVISSIEGN</sequence>
<protein>
    <submittedName>
        <fullName evidence="1">Bacterio-opsin activator</fullName>
    </submittedName>
</protein>
<dbReference type="PANTHER" id="PTHR40727:SF1">
    <property type="entry name" value="BACTERIO-OPSIN ACTIVATOR"/>
    <property type="match status" value="1"/>
</dbReference>
<reference evidence="1" key="1">
    <citation type="journal article" date="2020" name="mSystems">
        <title>Genome- and Community-Level Interaction Insights into Carbon Utilization and Element Cycling Functions of Hydrothermarchaeota in Hydrothermal Sediment.</title>
        <authorList>
            <person name="Zhou Z."/>
            <person name="Liu Y."/>
            <person name="Xu W."/>
            <person name="Pan J."/>
            <person name="Luo Z.H."/>
            <person name="Li M."/>
        </authorList>
    </citation>
    <scope>NUCLEOTIDE SEQUENCE [LARGE SCALE GENOMIC DNA]</scope>
    <source>
        <strain evidence="1">SpSt-34</strain>
        <strain evidence="2">SpSt-69</strain>
    </source>
</reference>
<dbReference type="AlphaFoldDB" id="A0A7C2P457"/>
<name>A0A7C2P457_UNCW3</name>
<evidence type="ECO:0000313" key="1">
    <source>
        <dbReference type="EMBL" id="HEN28616.1"/>
    </source>
</evidence>
<dbReference type="InterPro" id="IPR022285">
    <property type="entry name" value="CHP03879_regulat_dom_put"/>
</dbReference>
<dbReference type="PANTHER" id="PTHR40727">
    <property type="entry name" value="TRANSCRIPTION REGULATOR, ENCODED NEXT TO RECA SUPERFAMILY ATPASE-RELATED"/>
    <property type="match status" value="1"/>
</dbReference>
<dbReference type="EMBL" id="DSOL01000235">
    <property type="protein sequence ID" value="HEN28616.1"/>
    <property type="molecule type" value="Genomic_DNA"/>
</dbReference>
<dbReference type="EMBL" id="DTDJ01000047">
    <property type="protein sequence ID" value="HGL18225.1"/>
    <property type="molecule type" value="Genomic_DNA"/>
</dbReference>
<comment type="caution">
    <text evidence="1">The sequence shown here is derived from an EMBL/GenBank/DDBJ whole genome shotgun (WGS) entry which is preliminary data.</text>
</comment>
<dbReference type="NCBIfam" id="TIGR03879">
    <property type="entry name" value="near_KaiC_dom"/>
    <property type="match status" value="1"/>
</dbReference>
<proteinExistence type="predicted"/>
<gene>
    <name evidence="1" type="ORF">ENQ77_08255</name>
    <name evidence="2" type="ORF">ENU66_07860</name>
</gene>
<organism evidence="1">
    <name type="scientific">candidate division WOR-3 bacterium</name>
    <dbReference type="NCBI Taxonomy" id="2052148"/>
    <lineage>
        <taxon>Bacteria</taxon>
        <taxon>Bacteria division WOR-3</taxon>
    </lineage>
</organism>